<evidence type="ECO:0000256" key="5">
    <source>
        <dbReference type="ARBA" id="ARBA00022989"/>
    </source>
</evidence>
<reference evidence="9 10" key="1">
    <citation type="submission" date="2024-08" db="EMBL/GenBank/DDBJ databases">
        <authorList>
            <person name="Cucini C."/>
            <person name="Frati F."/>
        </authorList>
    </citation>
    <scope>NUCLEOTIDE SEQUENCE [LARGE SCALE GENOMIC DNA]</scope>
</reference>
<feature type="transmembrane region" description="Helical" evidence="8">
    <location>
        <begin position="278"/>
        <end position="300"/>
    </location>
</feature>
<evidence type="ECO:0008006" key="11">
    <source>
        <dbReference type="Google" id="ProtNLM"/>
    </source>
</evidence>
<dbReference type="Pfam" id="PF06151">
    <property type="entry name" value="Trehalose_recp"/>
    <property type="match status" value="1"/>
</dbReference>
<dbReference type="EMBL" id="CAXLJM020000072">
    <property type="protein sequence ID" value="CAL8127429.1"/>
    <property type="molecule type" value="Genomic_DNA"/>
</dbReference>
<feature type="transmembrane region" description="Helical" evidence="8">
    <location>
        <begin position="215"/>
        <end position="235"/>
    </location>
</feature>
<dbReference type="PANTHER" id="PTHR21421:SF29">
    <property type="entry name" value="GUSTATORY RECEPTOR 5A FOR TREHALOSE-RELATED"/>
    <property type="match status" value="1"/>
</dbReference>
<feature type="transmembrane region" description="Helical" evidence="8">
    <location>
        <begin position="56"/>
        <end position="76"/>
    </location>
</feature>
<evidence type="ECO:0000313" key="9">
    <source>
        <dbReference type="EMBL" id="CAL8127429.1"/>
    </source>
</evidence>
<feature type="transmembrane region" description="Helical" evidence="8">
    <location>
        <begin position="88"/>
        <end position="109"/>
    </location>
</feature>
<dbReference type="InterPro" id="IPR009318">
    <property type="entry name" value="Gustatory_rcpt"/>
</dbReference>
<dbReference type="Proteomes" id="UP001642540">
    <property type="component" value="Unassembled WGS sequence"/>
</dbReference>
<keyword evidence="7" id="KW-0675">Receptor</keyword>
<evidence type="ECO:0000256" key="3">
    <source>
        <dbReference type="ARBA" id="ARBA00022475"/>
    </source>
</evidence>
<comment type="similarity">
    <text evidence="2">Belongs to the insect chemoreceptor superfamily. Gustatory receptor (GR) family. Gr5a subfamily.</text>
</comment>
<proteinExistence type="inferred from homology"/>
<evidence type="ECO:0000256" key="4">
    <source>
        <dbReference type="ARBA" id="ARBA00022692"/>
    </source>
</evidence>
<keyword evidence="10" id="KW-1185">Reference proteome</keyword>
<keyword evidence="3" id="KW-1003">Cell membrane</keyword>
<keyword evidence="4 8" id="KW-0812">Transmembrane</keyword>
<organism evidence="9 10">
    <name type="scientific">Orchesella dallaii</name>
    <dbReference type="NCBI Taxonomy" id="48710"/>
    <lineage>
        <taxon>Eukaryota</taxon>
        <taxon>Metazoa</taxon>
        <taxon>Ecdysozoa</taxon>
        <taxon>Arthropoda</taxon>
        <taxon>Hexapoda</taxon>
        <taxon>Collembola</taxon>
        <taxon>Entomobryomorpha</taxon>
        <taxon>Entomobryoidea</taxon>
        <taxon>Orchesellidae</taxon>
        <taxon>Orchesellinae</taxon>
        <taxon>Orchesella</taxon>
    </lineage>
</organism>
<protein>
    <recommendedName>
        <fullName evidence="11">Gustatory receptor</fullName>
    </recommendedName>
</protein>
<comment type="subcellular location">
    <subcellularLocation>
        <location evidence="1">Cell membrane</location>
        <topology evidence="1">Multi-pass membrane protein</topology>
    </subcellularLocation>
</comment>
<evidence type="ECO:0000256" key="2">
    <source>
        <dbReference type="ARBA" id="ARBA00005327"/>
    </source>
</evidence>
<accession>A0ABP1RFF4</accession>
<name>A0ABP1RFF4_9HEXA</name>
<evidence type="ECO:0000256" key="7">
    <source>
        <dbReference type="ARBA" id="ARBA00023170"/>
    </source>
</evidence>
<gene>
    <name evidence="9" type="ORF">ODALV1_LOCUS21833</name>
</gene>
<evidence type="ECO:0000256" key="1">
    <source>
        <dbReference type="ARBA" id="ARBA00004651"/>
    </source>
</evidence>
<evidence type="ECO:0000256" key="8">
    <source>
        <dbReference type="SAM" id="Phobius"/>
    </source>
</evidence>
<evidence type="ECO:0000313" key="10">
    <source>
        <dbReference type="Proteomes" id="UP001642540"/>
    </source>
</evidence>
<sequence>MKTFKTKVGYFNEEIPIHFVQFSEIISSVKPFFNVSRIFGIPSFSVIENVVSKGGILTFFGLLNIFLLINQIFLFVMRLTRGEDFFKISGPFLLMRLHVIFVHIWCIFYSRKLATALRSSLVVENRINKVYNGKTVEFIPPWLLRRKCLIWTALFVIVGLGITFKTFPIDILLGQVSAGEAWESYGEMCGLNKELFLLPSVTSAYCLFMEIATNFVWLFGDFFLVILSIIMSEMFSRINTRGIKRVDPTHLTSIEIDLIREHHGVTAKLVKEFDDAIAALNLISLVFNVAFLVVGAYSVFTLKSRERRRMTAALTKLYCKLIVAAIKLASGLIAASVLHHKAHQAIAEVRSWPMAREFQDFSINNGRASVIHAFLAQLSKPSIGFTIGKLATITPKLLALTALGVGIFFAFARITISSCSRGSSRS</sequence>
<evidence type="ECO:0000256" key="6">
    <source>
        <dbReference type="ARBA" id="ARBA00023136"/>
    </source>
</evidence>
<keyword evidence="5 8" id="KW-1133">Transmembrane helix</keyword>
<keyword evidence="6 8" id="KW-0472">Membrane</keyword>
<dbReference type="PANTHER" id="PTHR21421">
    <property type="entry name" value="GUSTATORY RECEPTOR"/>
    <property type="match status" value="1"/>
</dbReference>
<feature type="transmembrane region" description="Helical" evidence="8">
    <location>
        <begin position="397"/>
        <end position="416"/>
    </location>
</feature>
<comment type="caution">
    <text evidence="9">The sequence shown here is derived from an EMBL/GenBank/DDBJ whole genome shotgun (WGS) entry which is preliminary data.</text>
</comment>